<reference evidence="4" key="3">
    <citation type="submission" date="2020-04" db="EMBL/GenBank/DDBJ databases">
        <authorList>
            <person name="Tanveer F."/>
            <person name="Xie Y."/>
            <person name="Shinwari Z.K."/>
        </authorList>
    </citation>
    <scope>NUCLEOTIDE SEQUENCE</scope>
    <source>
        <strain evidence="4">MOSEL-ME25</strain>
    </source>
</reference>
<dbReference type="STRING" id="45670.SN16_02800"/>
<name>A0A0C2E8G3_9STAP</name>
<evidence type="ECO:0000313" key="6">
    <source>
        <dbReference type="Proteomes" id="UP000527860"/>
    </source>
</evidence>
<organism evidence="3 5">
    <name type="scientific">Salinicoccus roseus</name>
    <dbReference type="NCBI Taxonomy" id="45670"/>
    <lineage>
        <taxon>Bacteria</taxon>
        <taxon>Bacillati</taxon>
        <taxon>Bacillota</taxon>
        <taxon>Bacilli</taxon>
        <taxon>Bacillales</taxon>
        <taxon>Staphylococcaceae</taxon>
        <taxon>Salinicoccus</taxon>
    </lineage>
</organism>
<proteinExistence type="inferred from homology"/>
<dbReference type="EMBL" id="JABEVU030000001">
    <property type="protein sequence ID" value="MDB0579707.1"/>
    <property type="molecule type" value="Genomic_DNA"/>
</dbReference>
<dbReference type="Proteomes" id="UP000031546">
    <property type="component" value="Unassembled WGS sequence"/>
</dbReference>
<reference evidence="3 5" key="1">
    <citation type="submission" date="2015-01" db="EMBL/GenBank/DDBJ databases">
        <title>Genome sequences of high lactate-tolerant strain Salinicoccus roseus W12 with industrial interest.</title>
        <authorList>
            <person name="Wang H."/>
            <person name="Yu B."/>
        </authorList>
    </citation>
    <scope>NUCLEOTIDE SEQUENCE [LARGE SCALE GENOMIC DNA]</scope>
    <source>
        <strain evidence="3 5">W12</strain>
    </source>
</reference>
<dbReference type="InterPro" id="IPR014729">
    <property type="entry name" value="Rossmann-like_a/b/a_fold"/>
</dbReference>
<feature type="domain" description="UspA" evidence="2">
    <location>
        <begin position="1"/>
        <end position="140"/>
    </location>
</feature>
<dbReference type="PANTHER" id="PTHR46268:SF6">
    <property type="entry name" value="UNIVERSAL STRESS PROTEIN UP12"/>
    <property type="match status" value="1"/>
</dbReference>
<dbReference type="Pfam" id="PF00582">
    <property type="entry name" value="Usp"/>
    <property type="match status" value="1"/>
</dbReference>
<dbReference type="GeneID" id="77844468"/>
<comment type="caution">
    <text evidence="3">The sequence shown here is derived from an EMBL/GenBank/DDBJ whole genome shotgun (WGS) entry which is preliminary data.</text>
</comment>
<reference evidence="6" key="2">
    <citation type="submission" date="2020-04" db="EMBL/GenBank/DDBJ databases">
        <title>Genome analysis and biological profiling of marine Cellulosimicrobium funkei MOSEL-ME6.</title>
        <authorList>
            <person name="Tanveer F."/>
            <person name="Xie Y."/>
            <person name="Shinwari Z.K."/>
        </authorList>
    </citation>
    <scope>NUCLEOTIDE SEQUENCE [LARGE SCALE GENOMIC DNA]</scope>
    <source>
        <strain evidence="6">MOSEL-ME25</strain>
    </source>
</reference>
<dbReference type="PANTHER" id="PTHR46268">
    <property type="entry name" value="STRESS RESPONSE PROTEIN NHAX"/>
    <property type="match status" value="1"/>
</dbReference>
<sequence length="140" mass="16323">MYKDILLPYDFGNSFNNVPDQLVKLTDNSEDAKITIFNVIPESEMVDNVKYQGKHFKEIIGDKEEKLKPFLAELEERGLNYTTRFSKGRVTNELLKEINENNYEVVVMSNRRSKREMKHVLGHVTHKVAKRVNTPVLIIK</sequence>
<dbReference type="OrthoDB" id="9777884at2"/>
<evidence type="ECO:0000313" key="4">
    <source>
        <dbReference type="EMBL" id="MDB0579707.1"/>
    </source>
</evidence>
<reference evidence="4 6" key="4">
    <citation type="submission" date="2022-12" db="EMBL/GenBank/DDBJ databases">
        <title>Genome analysis and biological profiling of marine Salinicoccus roseus MOSEL-ME25.</title>
        <authorList>
            <person name="Mirza F.T."/>
            <person name="Xie Y."/>
            <person name="Shinwari Z.K."/>
        </authorList>
    </citation>
    <scope>NUCLEOTIDE SEQUENCE [LARGE SCALE GENOMIC DNA]</scope>
    <source>
        <strain evidence="4 6">MOSEL-ME25</strain>
    </source>
</reference>
<dbReference type="InterPro" id="IPR006016">
    <property type="entry name" value="UspA"/>
</dbReference>
<dbReference type="Gene3D" id="3.40.50.620">
    <property type="entry name" value="HUPs"/>
    <property type="match status" value="1"/>
</dbReference>
<evidence type="ECO:0000256" key="1">
    <source>
        <dbReference type="ARBA" id="ARBA00008791"/>
    </source>
</evidence>
<evidence type="ECO:0000313" key="3">
    <source>
        <dbReference type="EMBL" id="KIH71617.1"/>
    </source>
</evidence>
<keyword evidence="6" id="KW-1185">Reference proteome</keyword>
<dbReference type="InterPro" id="IPR006015">
    <property type="entry name" value="Universal_stress_UspA"/>
</dbReference>
<evidence type="ECO:0000259" key="2">
    <source>
        <dbReference type="Pfam" id="PF00582"/>
    </source>
</evidence>
<accession>A0A0C2E8G3</accession>
<dbReference type="PRINTS" id="PR01438">
    <property type="entry name" value="UNVRSLSTRESS"/>
</dbReference>
<dbReference type="EMBL" id="JXII01000002">
    <property type="protein sequence ID" value="KIH71617.1"/>
    <property type="molecule type" value="Genomic_DNA"/>
</dbReference>
<gene>
    <name evidence="4" type="ORF">F7P68_0004115</name>
    <name evidence="3" type="ORF">SN16_02800</name>
</gene>
<dbReference type="RefSeq" id="WP_040105079.1">
    <property type="nucleotide sequence ID" value="NZ_JABEVU030000001.1"/>
</dbReference>
<dbReference type="Proteomes" id="UP000527860">
    <property type="component" value="Unassembled WGS sequence"/>
</dbReference>
<dbReference type="SUPFAM" id="SSF52402">
    <property type="entry name" value="Adenine nucleotide alpha hydrolases-like"/>
    <property type="match status" value="1"/>
</dbReference>
<protein>
    <submittedName>
        <fullName evidence="3">Universal stress protein</fullName>
    </submittedName>
</protein>
<evidence type="ECO:0000313" key="5">
    <source>
        <dbReference type="Proteomes" id="UP000031546"/>
    </source>
</evidence>
<dbReference type="CDD" id="cd00293">
    <property type="entry name" value="USP-like"/>
    <property type="match status" value="1"/>
</dbReference>
<comment type="similarity">
    <text evidence="1">Belongs to the universal stress protein A family.</text>
</comment>
<dbReference type="AlphaFoldDB" id="A0A0C2E8G3"/>